<dbReference type="Gramene" id="Kaladp0067s0300.1.v1.1">
    <property type="protein sequence ID" value="Kaladp0067s0300.1.v1.1"/>
    <property type="gene ID" value="Kaladp0067s0300.v1.1"/>
</dbReference>
<protein>
    <recommendedName>
        <fullName evidence="4">40S ribosomal protein S7</fullName>
    </recommendedName>
</protein>
<keyword evidence="3 4" id="KW-0687">Ribonucleoprotein</keyword>
<dbReference type="AlphaFoldDB" id="A0A7N0UGZ7"/>
<proteinExistence type="inferred from homology"/>
<dbReference type="GO" id="GO:0022627">
    <property type="term" value="C:cytosolic small ribosomal subunit"/>
    <property type="evidence" value="ECO:0007669"/>
    <property type="project" value="TreeGrafter"/>
</dbReference>
<dbReference type="InterPro" id="IPR000554">
    <property type="entry name" value="Ribosomal_eS7"/>
</dbReference>
<dbReference type="Pfam" id="PF01251">
    <property type="entry name" value="Ribosomal_S7e"/>
    <property type="match status" value="1"/>
</dbReference>
<accession>A0A7N0UGZ7</accession>
<organism evidence="5 6">
    <name type="scientific">Kalanchoe fedtschenkoi</name>
    <name type="common">Lavender scallops</name>
    <name type="synonym">South American air plant</name>
    <dbReference type="NCBI Taxonomy" id="63787"/>
    <lineage>
        <taxon>Eukaryota</taxon>
        <taxon>Viridiplantae</taxon>
        <taxon>Streptophyta</taxon>
        <taxon>Embryophyta</taxon>
        <taxon>Tracheophyta</taxon>
        <taxon>Spermatophyta</taxon>
        <taxon>Magnoliopsida</taxon>
        <taxon>eudicotyledons</taxon>
        <taxon>Gunneridae</taxon>
        <taxon>Pentapetalae</taxon>
        <taxon>Saxifragales</taxon>
        <taxon>Crassulaceae</taxon>
        <taxon>Kalanchoe</taxon>
    </lineage>
</organism>
<evidence type="ECO:0000313" key="6">
    <source>
        <dbReference type="Proteomes" id="UP000594263"/>
    </source>
</evidence>
<dbReference type="Proteomes" id="UP000594263">
    <property type="component" value="Unplaced"/>
</dbReference>
<evidence type="ECO:0000256" key="1">
    <source>
        <dbReference type="ARBA" id="ARBA00007820"/>
    </source>
</evidence>
<dbReference type="PANTHER" id="PTHR11278:SF29">
    <property type="entry name" value="SMALL RIBOSOMAL SUBUNIT PROTEIN ES7Z"/>
    <property type="match status" value="1"/>
</dbReference>
<dbReference type="GO" id="GO:0030686">
    <property type="term" value="C:90S preribosome"/>
    <property type="evidence" value="ECO:0007669"/>
    <property type="project" value="TreeGrafter"/>
</dbReference>
<dbReference type="GO" id="GO:0042274">
    <property type="term" value="P:ribosomal small subunit biogenesis"/>
    <property type="evidence" value="ECO:0007669"/>
    <property type="project" value="TreeGrafter"/>
</dbReference>
<dbReference type="OMA" id="TECKLET"/>
<dbReference type="GO" id="GO:0032040">
    <property type="term" value="C:small-subunit processome"/>
    <property type="evidence" value="ECO:0007669"/>
    <property type="project" value="TreeGrafter"/>
</dbReference>
<name>A0A7N0UGZ7_KALFE</name>
<evidence type="ECO:0000256" key="4">
    <source>
        <dbReference type="RuleBase" id="RU364105"/>
    </source>
</evidence>
<comment type="similarity">
    <text evidence="1 4">Belongs to the eukaryotic ribosomal protein eS7 family.</text>
</comment>
<dbReference type="EnsemblPlants" id="Kaladp0067s0300.1.v1.1">
    <property type="protein sequence ID" value="Kaladp0067s0300.1.v1.1"/>
    <property type="gene ID" value="Kaladp0067s0300.v1.1"/>
</dbReference>
<evidence type="ECO:0000313" key="5">
    <source>
        <dbReference type="EnsemblPlants" id="Kaladp0067s0300.1.v1.1"/>
    </source>
</evidence>
<evidence type="ECO:0000256" key="3">
    <source>
        <dbReference type="ARBA" id="ARBA00023274"/>
    </source>
</evidence>
<dbReference type="PANTHER" id="PTHR11278">
    <property type="entry name" value="40S RIBOSOMAL PROTEIN S7"/>
    <property type="match status" value="1"/>
</dbReference>
<dbReference type="GO" id="GO:0003735">
    <property type="term" value="F:structural constituent of ribosome"/>
    <property type="evidence" value="ECO:0007669"/>
    <property type="project" value="InterPro"/>
</dbReference>
<keyword evidence="6" id="KW-1185">Reference proteome</keyword>
<dbReference type="GO" id="GO:0006412">
    <property type="term" value="P:translation"/>
    <property type="evidence" value="ECO:0007669"/>
    <property type="project" value="InterPro"/>
</dbReference>
<dbReference type="GO" id="GO:0006364">
    <property type="term" value="P:rRNA processing"/>
    <property type="evidence" value="ECO:0007669"/>
    <property type="project" value="TreeGrafter"/>
</dbReference>
<keyword evidence="2 4" id="KW-0689">Ribosomal protein</keyword>
<reference evidence="5" key="1">
    <citation type="submission" date="2021-01" db="UniProtKB">
        <authorList>
            <consortium name="EnsemblPlants"/>
        </authorList>
    </citation>
    <scope>IDENTIFICATION</scope>
</reference>
<sequence>MKDIIIHVPIGLRKSYHKVYMWYRCYSCYYLKDHPNKGSAVQRPRNRTLTALFMKTPLKMKLYIRYQLDGSKTMKVFLDPKKRNNTKYNLKTFFAVYMKLPGKDVEFEYPVTEG</sequence>
<evidence type="ECO:0000256" key="2">
    <source>
        <dbReference type="ARBA" id="ARBA00022980"/>
    </source>
</evidence>